<dbReference type="InterPro" id="IPR038105">
    <property type="entry name" value="Kif23_Arf-bd_sf"/>
</dbReference>
<feature type="binding site" evidence="5">
    <location>
        <begin position="122"/>
        <end position="129"/>
    </location>
    <ligand>
        <name>ATP</name>
        <dbReference type="ChEBI" id="CHEBI:30616"/>
    </ligand>
</feature>
<feature type="domain" description="Kinesin motor" evidence="9">
    <location>
        <begin position="35"/>
        <end position="437"/>
    </location>
</feature>
<dbReference type="GO" id="GO:0008017">
    <property type="term" value="F:microtubule binding"/>
    <property type="evidence" value="ECO:0007669"/>
    <property type="project" value="InterPro"/>
</dbReference>
<evidence type="ECO:0000256" key="8">
    <source>
        <dbReference type="SAM" id="MobiDB-lite"/>
    </source>
</evidence>
<evidence type="ECO:0000313" key="11">
    <source>
        <dbReference type="Proteomes" id="UP000326759"/>
    </source>
</evidence>
<comment type="similarity">
    <text evidence="5 6">Belongs to the TRAFAC class myosin-kinesin ATPase superfamily. Kinesin family.</text>
</comment>
<dbReference type="Gene3D" id="3.40.850.10">
    <property type="entry name" value="Kinesin motor domain"/>
    <property type="match status" value="1"/>
</dbReference>
<gene>
    <name evidence="10" type="primary">KIF23</name>
    <name evidence="10" type="ORF">Anas_01258</name>
</gene>
<dbReference type="InterPro" id="IPR027640">
    <property type="entry name" value="Kinesin-like_fam"/>
</dbReference>
<evidence type="ECO:0000256" key="1">
    <source>
        <dbReference type="ARBA" id="ARBA00004245"/>
    </source>
</evidence>
<keyword evidence="6" id="KW-0493">Microtubule</keyword>
<dbReference type="PROSITE" id="PS00411">
    <property type="entry name" value="KINESIN_MOTOR_1"/>
    <property type="match status" value="1"/>
</dbReference>
<proteinExistence type="inferred from homology"/>
<dbReference type="PANTHER" id="PTHR24115">
    <property type="entry name" value="KINESIN-RELATED"/>
    <property type="match status" value="1"/>
</dbReference>
<dbReference type="OrthoDB" id="2403182at2759"/>
<dbReference type="AlphaFoldDB" id="A0A5N5T4I1"/>
<dbReference type="PRINTS" id="PR00380">
    <property type="entry name" value="KINESINHEAVY"/>
</dbReference>
<dbReference type="SMART" id="SM00129">
    <property type="entry name" value="KISc"/>
    <property type="match status" value="1"/>
</dbReference>
<dbReference type="GO" id="GO:0005634">
    <property type="term" value="C:nucleus"/>
    <property type="evidence" value="ECO:0007669"/>
    <property type="project" value="TreeGrafter"/>
</dbReference>
<dbReference type="EMBL" id="SEYY01011713">
    <property type="protein sequence ID" value="KAB7501097.1"/>
    <property type="molecule type" value="Genomic_DNA"/>
</dbReference>
<dbReference type="PROSITE" id="PS50067">
    <property type="entry name" value="KINESIN_MOTOR_2"/>
    <property type="match status" value="1"/>
</dbReference>
<dbReference type="SUPFAM" id="SSF52540">
    <property type="entry name" value="P-loop containing nucleoside triphosphate hydrolases"/>
    <property type="match status" value="1"/>
</dbReference>
<sequence>MFQRAMKEVYYTPVEKKPRLAPKPYTCPEMPLKEPVSVFCRIRPPEDDNEDAFTTPVDSRTVKLTPPVTSFAFRNGSAKEQLFRFKHVFASDASQKEVFDHVAKPLIGDLLNGKNGLLFVYGITGSGKTYTMEGTRSDGGILRRTIDVIFNSINKLQSMKYVFKPDRMNGFEIQSEADAMLDRQRIDVMKSNRRYARYRKEVSGSQDSYERIPDSSHIGNVDEDNVYGVFVNYLEIYNNYIYDLLEEFSENNMVKDLQSKILREDSKRNMYVHGCTEVEVLAKGQKRRKVAHTRLNCESSRSHSIFNVRIVQAPHDAQGEAIVMDKAAIITSQFSMVDLAGSERNNRTKATGERIKEAGNINNSLMALRQCIECLRENQLNRGTRKVPYRESKLTHYFKNYFEGEGKVNMIVCVNPKLENYDETLPVMKFAELASEVQVHRPASSVRPDLGFTPEIVDITPVYSLAPSWPTMEYTSESSFEEMVENLKIYLQKRLATKEKFNSELSEQRINVRERIMEMEKENVYLRQESGSLRSLYDDAMKKVKHYESLLLNAEADNDSLQRKLTEYITIVDDYNQACEERDMAKSQGQLEKQRMKARLKAKLEAEREKLAREMRTKLKEQKGQLKSQMYVTQVKALQAMFDNPQTPAVKDNSKGSHSVKRSLSDPKVNEPTNNAMDSESPPARIATRQQHRRSLSQGANVGPVWIDHRPDQVVEPGTLLQPNMPRRRSVRLLKSEDIESKKASHYCLTTQGEDSSGEIATKMYKGNILPTVGGGAQVVFQDVEILKQKDPLDVCAVKRGCDGAPKVDLQTLQNRCAVGLTSVSASQATSYAKKMRK</sequence>
<protein>
    <recommendedName>
        <fullName evidence="6">Kinesin-like protein</fullName>
    </recommendedName>
</protein>
<dbReference type="Proteomes" id="UP000326759">
    <property type="component" value="Unassembled WGS sequence"/>
</dbReference>
<dbReference type="InterPro" id="IPR001752">
    <property type="entry name" value="Kinesin_motor_dom"/>
</dbReference>
<dbReference type="GO" id="GO:0051256">
    <property type="term" value="P:mitotic spindle midzone assembly"/>
    <property type="evidence" value="ECO:0007669"/>
    <property type="project" value="TreeGrafter"/>
</dbReference>
<keyword evidence="4" id="KW-0963">Cytoplasm</keyword>
<evidence type="ECO:0000256" key="4">
    <source>
        <dbReference type="ARBA" id="ARBA00023212"/>
    </source>
</evidence>
<keyword evidence="11" id="KW-1185">Reference proteome</keyword>
<evidence type="ECO:0000313" key="10">
    <source>
        <dbReference type="EMBL" id="KAB7501097.1"/>
    </source>
</evidence>
<keyword evidence="7" id="KW-0175">Coiled coil</keyword>
<evidence type="ECO:0000256" key="5">
    <source>
        <dbReference type="PROSITE-ProRule" id="PRU00283"/>
    </source>
</evidence>
<dbReference type="GO" id="GO:0016887">
    <property type="term" value="F:ATP hydrolysis activity"/>
    <property type="evidence" value="ECO:0007669"/>
    <property type="project" value="TreeGrafter"/>
</dbReference>
<name>A0A5N5T4I1_9CRUS</name>
<dbReference type="Pfam" id="PF16540">
    <property type="entry name" value="MKLP1_Arf_bdg"/>
    <property type="match status" value="1"/>
</dbReference>
<keyword evidence="5 6" id="KW-0505">Motor protein</keyword>
<dbReference type="GO" id="GO:0005874">
    <property type="term" value="C:microtubule"/>
    <property type="evidence" value="ECO:0007669"/>
    <property type="project" value="UniProtKB-KW"/>
</dbReference>
<dbReference type="InterPro" id="IPR036961">
    <property type="entry name" value="Kinesin_motor_dom_sf"/>
</dbReference>
<dbReference type="GO" id="GO:0007018">
    <property type="term" value="P:microtubule-based movement"/>
    <property type="evidence" value="ECO:0007669"/>
    <property type="project" value="InterPro"/>
</dbReference>
<dbReference type="GO" id="GO:0003777">
    <property type="term" value="F:microtubule motor activity"/>
    <property type="evidence" value="ECO:0007669"/>
    <property type="project" value="InterPro"/>
</dbReference>
<keyword evidence="2 5" id="KW-0547">Nucleotide-binding</keyword>
<reference evidence="10 11" key="1">
    <citation type="journal article" date="2019" name="PLoS Biol.">
        <title>Sex chromosomes control vertical transmission of feminizing Wolbachia symbionts in an isopod.</title>
        <authorList>
            <person name="Becking T."/>
            <person name="Chebbi M.A."/>
            <person name="Giraud I."/>
            <person name="Moumen B."/>
            <person name="Laverre T."/>
            <person name="Caubet Y."/>
            <person name="Peccoud J."/>
            <person name="Gilbert C."/>
            <person name="Cordaux R."/>
        </authorList>
    </citation>
    <scope>NUCLEOTIDE SEQUENCE [LARGE SCALE GENOMIC DNA]</scope>
    <source>
        <strain evidence="10">ANa2</strain>
        <tissue evidence="10">Whole body excluding digestive tract and cuticle</tissue>
    </source>
</reference>
<dbReference type="InterPro" id="IPR032384">
    <property type="entry name" value="Kif23_Arf-bd"/>
</dbReference>
<comment type="caution">
    <text evidence="10">The sequence shown here is derived from an EMBL/GenBank/DDBJ whole genome shotgun (WGS) entry which is preliminary data.</text>
</comment>
<dbReference type="Pfam" id="PF00225">
    <property type="entry name" value="Kinesin"/>
    <property type="match status" value="1"/>
</dbReference>
<evidence type="ECO:0000256" key="3">
    <source>
        <dbReference type="ARBA" id="ARBA00022840"/>
    </source>
</evidence>
<dbReference type="Gene3D" id="2.60.40.4330">
    <property type="entry name" value="Kinesin-like protein Kif23, Arf6-interacting domain"/>
    <property type="match status" value="1"/>
</dbReference>
<organism evidence="10 11">
    <name type="scientific">Armadillidium nasatum</name>
    <dbReference type="NCBI Taxonomy" id="96803"/>
    <lineage>
        <taxon>Eukaryota</taxon>
        <taxon>Metazoa</taxon>
        <taxon>Ecdysozoa</taxon>
        <taxon>Arthropoda</taxon>
        <taxon>Crustacea</taxon>
        <taxon>Multicrustacea</taxon>
        <taxon>Malacostraca</taxon>
        <taxon>Eumalacostraca</taxon>
        <taxon>Peracarida</taxon>
        <taxon>Isopoda</taxon>
        <taxon>Oniscidea</taxon>
        <taxon>Crinocheta</taxon>
        <taxon>Armadillidiidae</taxon>
        <taxon>Armadillidium</taxon>
    </lineage>
</organism>
<dbReference type="InterPro" id="IPR027417">
    <property type="entry name" value="P-loop_NTPase"/>
</dbReference>
<keyword evidence="4" id="KW-0206">Cytoskeleton</keyword>
<evidence type="ECO:0000259" key="9">
    <source>
        <dbReference type="PROSITE" id="PS50067"/>
    </source>
</evidence>
<accession>A0A5N5T4I1</accession>
<dbReference type="GO" id="GO:0005524">
    <property type="term" value="F:ATP binding"/>
    <property type="evidence" value="ECO:0007669"/>
    <property type="project" value="UniProtKB-UniRule"/>
</dbReference>
<evidence type="ECO:0000256" key="2">
    <source>
        <dbReference type="ARBA" id="ARBA00022741"/>
    </source>
</evidence>
<dbReference type="InterPro" id="IPR019821">
    <property type="entry name" value="Kinesin_motor_CS"/>
</dbReference>
<evidence type="ECO:0000256" key="7">
    <source>
        <dbReference type="SAM" id="Coils"/>
    </source>
</evidence>
<feature type="coiled-coil region" evidence="7">
    <location>
        <begin position="502"/>
        <end position="564"/>
    </location>
</feature>
<dbReference type="GO" id="GO:0005871">
    <property type="term" value="C:kinesin complex"/>
    <property type="evidence" value="ECO:0007669"/>
    <property type="project" value="TreeGrafter"/>
</dbReference>
<comment type="subcellular location">
    <subcellularLocation>
        <location evidence="1">Cytoplasm</location>
        <location evidence="1">Cytoskeleton</location>
    </subcellularLocation>
</comment>
<keyword evidence="3 5" id="KW-0067">ATP-binding</keyword>
<feature type="region of interest" description="Disordered" evidence="8">
    <location>
        <begin position="645"/>
        <end position="694"/>
    </location>
</feature>
<evidence type="ECO:0000256" key="6">
    <source>
        <dbReference type="RuleBase" id="RU000394"/>
    </source>
</evidence>
<dbReference type="PANTHER" id="PTHR24115:SF600">
    <property type="entry name" value="KINESIN-LIKE PROTEIN KIF23"/>
    <property type="match status" value="1"/>
</dbReference>